<organism evidence="1 2">
    <name type="scientific">Vibrio anguillarum</name>
    <name type="common">Listonella anguillarum</name>
    <dbReference type="NCBI Taxonomy" id="55601"/>
    <lineage>
        <taxon>Bacteria</taxon>
        <taxon>Pseudomonadati</taxon>
        <taxon>Pseudomonadota</taxon>
        <taxon>Gammaproteobacteria</taxon>
        <taxon>Vibrionales</taxon>
        <taxon>Vibrionaceae</taxon>
        <taxon>Vibrio</taxon>
    </lineage>
</organism>
<reference evidence="1 2" key="1">
    <citation type="journal article" date="2021" name="PeerJ">
        <title>Analysis of 44 Vibrio anguillarum genomes reveals high genetic diversity.</title>
        <authorList>
            <person name="Hansen M.J."/>
            <person name="Dalsgaard I."/>
        </authorList>
    </citation>
    <scope>NUCLEOTIDE SEQUENCE [LARGE SCALE GENOMIC DNA]</scope>
    <source>
        <strain evidence="1 2">040915-1/1B</strain>
    </source>
</reference>
<name>A0ABR9Z8Z5_VIBAN</name>
<protein>
    <submittedName>
        <fullName evidence="1">Uncharacterized protein</fullName>
    </submittedName>
</protein>
<dbReference type="EMBL" id="RDPI01000028">
    <property type="protein sequence ID" value="MBF4374913.1"/>
    <property type="molecule type" value="Genomic_DNA"/>
</dbReference>
<gene>
    <name evidence="1" type="ORF">EAY46_17730</name>
</gene>
<proteinExistence type="predicted"/>
<dbReference type="Proteomes" id="UP000726136">
    <property type="component" value="Unassembled WGS sequence"/>
</dbReference>
<sequence length="82" mass="10124">MATYLSRFRLWLILGSLNLYFDCFLNQIWCNFWFILLNLHNKQFKWILNAWQFYYASGKVFYGVMQRLGQCVVHHLIGRYKY</sequence>
<accession>A0ABR9Z8Z5</accession>
<keyword evidence="2" id="KW-1185">Reference proteome</keyword>
<comment type="caution">
    <text evidence="1">The sequence shown here is derived from an EMBL/GenBank/DDBJ whole genome shotgun (WGS) entry which is preliminary data.</text>
</comment>
<evidence type="ECO:0000313" key="1">
    <source>
        <dbReference type="EMBL" id="MBF4374913.1"/>
    </source>
</evidence>
<evidence type="ECO:0000313" key="2">
    <source>
        <dbReference type="Proteomes" id="UP000726136"/>
    </source>
</evidence>